<reference evidence="1 2" key="1">
    <citation type="journal article" date="2016" name="Mol. Biol. Evol.">
        <title>Comparative Genomics of Early-Diverging Mushroom-Forming Fungi Provides Insights into the Origins of Lignocellulose Decay Capabilities.</title>
        <authorList>
            <person name="Nagy L.G."/>
            <person name="Riley R."/>
            <person name="Tritt A."/>
            <person name="Adam C."/>
            <person name="Daum C."/>
            <person name="Floudas D."/>
            <person name="Sun H."/>
            <person name="Yadav J.S."/>
            <person name="Pangilinan J."/>
            <person name="Larsson K.H."/>
            <person name="Matsuura K."/>
            <person name="Barry K."/>
            <person name="Labutti K."/>
            <person name="Kuo R."/>
            <person name="Ohm R.A."/>
            <person name="Bhattacharya S.S."/>
            <person name="Shirouzu T."/>
            <person name="Yoshinaga Y."/>
            <person name="Martin F.M."/>
            <person name="Grigoriev I.V."/>
            <person name="Hibbett D.S."/>
        </authorList>
    </citation>
    <scope>NUCLEOTIDE SEQUENCE [LARGE SCALE GENOMIC DNA]</scope>
    <source>
        <strain evidence="1 2">HHB12029</strain>
    </source>
</reference>
<gene>
    <name evidence="1" type="ORF">EXIGLDRAFT_698983</name>
</gene>
<dbReference type="Proteomes" id="UP000077266">
    <property type="component" value="Unassembled WGS sequence"/>
</dbReference>
<organism evidence="1 2">
    <name type="scientific">Exidia glandulosa HHB12029</name>
    <dbReference type="NCBI Taxonomy" id="1314781"/>
    <lineage>
        <taxon>Eukaryota</taxon>
        <taxon>Fungi</taxon>
        <taxon>Dikarya</taxon>
        <taxon>Basidiomycota</taxon>
        <taxon>Agaricomycotina</taxon>
        <taxon>Agaricomycetes</taxon>
        <taxon>Auriculariales</taxon>
        <taxon>Exidiaceae</taxon>
        <taxon>Exidia</taxon>
    </lineage>
</organism>
<accession>A0A165E0F9</accession>
<protein>
    <submittedName>
        <fullName evidence="1">Uncharacterized protein</fullName>
    </submittedName>
</protein>
<name>A0A165E0F9_EXIGL</name>
<dbReference type="EMBL" id="KV426176">
    <property type="protein sequence ID" value="KZV85802.1"/>
    <property type="molecule type" value="Genomic_DNA"/>
</dbReference>
<evidence type="ECO:0000313" key="2">
    <source>
        <dbReference type="Proteomes" id="UP000077266"/>
    </source>
</evidence>
<evidence type="ECO:0000313" key="1">
    <source>
        <dbReference type="EMBL" id="KZV85802.1"/>
    </source>
</evidence>
<dbReference type="AlphaFoldDB" id="A0A165E0F9"/>
<proteinExistence type="predicted"/>
<dbReference type="InParanoid" id="A0A165E0F9"/>
<keyword evidence="2" id="KW-1185">Reference proteome</keyword>
<sequence>MSFPVDAVICELVDRKIFVHDVNRSHTIRTRPKEAVIGFEVVEEVSPLIDEADNDVDPEALYANVMNALAPNVRSAPQSADVLHETSDKDVLDAMVSTRAAWGAVYVDDVAEKALDPRMSPALDGEKMTTWNLKEDTPPYHVGRRDATVPYDHRRAMLSEAGYDIGNGAVELIVTEVGFGRSRVGSRIVNVRAVAVAARLVEEDWGLRFLQLGLDQATLNGTFTDPKVCCDSGDIGNLEGVAKVVWIDFEARTATGGCNSRVVQMLEFIVEGVRHLLKVDAKSVELMRGYNVDILQETSHRTGP</sequence>